<sequence>MMESSSVDASDQVNGEEEQHVDPMEDFGRQLEDIINTYGSASRLMEEQIAILENEEEKLDEEAGPEEAITSAEASGSPEKEPSAEKVLGKEASVLLQNLNKLSSAEEKVEIVLKKYAELVSEQRQLKLLQRREGLLVKQRDQLQFEHSRAILARGKLETLCRELQRYNRTLKEDMVQRCREDEKKRIEVTTHFQSTLVDIQAQIEHHSNRNNKLCQENSELADKLKAIIEQYEQREESLEKIFKQRDLQQKLADAKLEEANLRLKEAEEKHNREKEYLLKEAIDKTKKCYTMKQQELQTKKQLVLYSQKFDEFQATLAKSNEVYATFKQEMDKMTKKMKKLEKESNAWKIRFESCSKALTDMIEERSEKGKELEMFTLKIAKLETLCRALQEERRVLYDKIKEIRLQGFAASALVKGTEEELPELNQLSEPEVARNPVLTAEMEKLWKEQARLEEFAASLMASTADGMEDSDDEEESSQPKPEGSSVPVSSEPQALKLISTVQEPSSLEEDKQEVVSEEASKSSTAPEPITNETSQFEAKQEPSKQAKEEPPMEKAAEVEPVKQDTPKEKYSKPKPVRQKEVRFKEVETEPPETESTKKEVNTTQADPKAESTKEEASTTQQDPKLESTKEISTTQEDPKVESTKEVSTTQQDPKVESTKEEVITTQEDPKQEPAKEASSAKPTKEAIKEELCSAESPKVTSPNAETETAEVPKVQPIKEEPSTSEPVKSEPEPAEAAAPKTEEAKPQTSKGQEAKLKTSKAQPKKQGTSKKKGAAKGAKKS</sequence>
<dbReference type="Ensembl" id="ENSPNAT00000032077.2">
    <property type="protein sequence ID" value="ENSPNAP00000021072.1"/>
    <property type="gene ID" value="ENSPNAG00000028127.2"/>
</dbReference>
<feature type="compositionally biased region" description="Polar residues" evidence="3">
    <location>
        <begin position="1"/>
        <end position="13"/>
    </location>
</feature>
<organism evidence="4 5">
    <name type="scientific">Pygocentrus nattereri</name>
    <name type="common">Red-bellied piranha</name>
    <dbReference type="NCBI Taxonomy" id="42514"/>
    <lineage>
        <taxon>Eukaryota</taxon>
        <taxon>Metazoa</taxon>
        <taxon>Chordata</taxon>
        <taxon>Craniata</taxon>
        <taxon>Vertebrata</taxon>
        <taxon>Euteleostomi</taxon>
        <taxon>Actinopterygii</taxon>
        <taxon>Neopterygii</taxon>
        <taxon>Teleostei</taxon>
        <taxon>Ostariophysi</taxon>
        <taxon>Characiformes</taxon>
        <taxon>Characoidei</taxon>
        <taxon>Pygocentrus</taxon>
    </lineage>
</organism>
<keyword evidence="2" id="KW-0175">Coiled coil</keyword>
<feature type="compositionally biased region" description="Basic and acidic residues" evidence="3">
    <location>
        <begin position="509"/>
        <end position="521"/>
    </location>
</feature>
<feature type="region of interest" description="Disordered" evidence="3">
    <location>
        <begin position="51"/>
        <end position="85"/>
    </location>
</feature>
<protein>
    <recommendedName>
        <fullName evidence="6">Beta-taxilin</fullName>
    </recommendedName>
</protein>
<feature type="compositionally biased region" description="Basic and acidic residues" evidence="3">
    <location>
        <begin position="608"/>
        <end position="617"/>
    </location>
</feature>
<dbReference type="Proteomes" id="UP001501920">
    <property type="component" value="Chromosome 4"/>
</dbReference>
<keyword evidence="5" id="KW-1185">Reference proteome</keyword>
<feature type="compositionally biased region" description="Basic and acidic residues" evidence="3">
    <location>
        <begin position="539"/>
        <end position="588"/>
    </location>
</feature>
<feature type="compositionally biased region" description="Basic residues" evidence="3">
    <location>
        <begin position="768"/>
        <end position="782"/>
    </location>
</feature>
<feature type="compositionally biased region" description="Acidic residues" evidence="3">
    <location>
        <begin position="53"/>
        <end position="65"/>
    </location>
</feature>
<evidence type="ECO:0000256" key="3">
    <source>
        <dbReference type="SAM" id="MobiDB-lite"/>
    </source>
</evidence>
<evidence type="ECO:0000313" key="4">
    <source>
        <dbReference type="Ensembl" id="ENSPNAP00000021072.1"/>
    </source>
</evidence>
<feature type="compositionally biased region" description="Basic and acidic residues" evidence="3">
    <location>
        <begin position="717"/>
        <end position="732"/>
    </location>
</feature>
<feature type="compositionally biased region" description="Acidic residues" evidence="3">
    <location>
        <begin position="467"/>
        <end position="477"/>
    </location>
</feature>
<reference evidence="4" key="3">
    <citation type="submission" date="2025-09" db="UniProtKB">
        <authorList>
            <consortium name="Ensembl"/>
        </authorList>
    </citation>
    <scope>IDENTIFICATION</scope>
</reference>
<reference evidence="4 5" key="1">
    <citation type="submission" date="2020-10" db="EMBL/GenBank/DDBJ databases">
        <title>Pygocentrus nattereri (red-bellied piranha) genome, fPygNat1, primary haplotype.</title>
        <authorList>
            <person name="Myers G."/>
            <person name="Meyer A."/>
            <person name="Karagic N."/>
            <person name="Pippel M."/>
            <person name="Winkler S."/>
            <person name="Tracey A."/>
            <person name="Wood J."/>
            <person name="Formenti G."/>
            <person name="Howe K."/>
            <person name="Fedrigo O."/>
            <person name="Jarvis E.D."/>
        </authorList>
    </citation>
    <scope>NUCLEOTIDE SEQUENCE [LARGE SCALE GENOMIC DNA]</scope>
</reference>
<dbReference type="GeneTree" id="ENSGT00940000157418"/>
<dbReference type="AlphaFoldDB" id="A0A3B4D9Q1"/>
<dbReference type="PANTHER" id="PTHR16127">
    <property type="entry name" value="TAXILIN"/>
    <property type="match status" value="1"/>
</dbReference>
<name>A0A3B4D9Q1_PYGNA</name>
<feature type="compositionally biased region" description="Basic and acidic residues" evidence="3">
    <location>
        <begin position="654"/>
        <end position="676"/>
    </location>
</feature>
<comment type="similarity">
    <text evidence="1">Belongs to the taxilin family.</text>
</comment>
<feature type="compositionally biased region" description="Polar residues" evidence="3">
    <location>
        <begin position="522"/>
        <end position="538"/>
    </location>
</feature>
<feature type="compositionally biased region" description="Basic and acidic residues" evidence="3">
    <location>
        <begin position="17"/>
        <end position="32"/>
    </location>
</feature>
<dbReference type="InterPro" id="IPR026183">
    <property type="entry name" value="Taxilin_fam"/>
</dbReference>
<feature type="compositionally biased region" description="Low complexity" evidence="3">
    <location>
        <begin position="480"/>
        <end position="493"/>
    </location>
</feature>
<feature type="compositionally biased region" description="Basic and acidic residues" evidence="3">
    <location>
        <begin position="683"/>
        <end position="692"/>
    </location>
</feature>
<evidence type="ECO:0000313" key="5">
    <source>
        <dbReference type="Proteomes" id="UP001501920"/>
    </source>
</evidence>
<evidence type="ECO:0000256" key="1">
    <source>
        <dbReference type="ARBA" id="ARBA00009550"/>
    </source>
</evidence>
<dbReference type="STRING" id="42514.ENSPNAP00000021072"/>
<feature type="region of interest" description="Disordered" evidence="3">
    <location>
        <begin position="465"/>
        <end position="782"/>
    </location>
</feature>
<dbReference type="GO" id="GO:0019905">
    <property type="term" value="F:syntaxin binding"/>
    <property type="evidence" value="ECO:0007669"/>
    <property type="project" value="InterPro"/>
</dbReference>
<feature type="region of interest" description="Disordered" evidence="3">
    <location>
        <begin position="1"/>
        <end position="32"/>
    </location>
</feature>
<evidence type="ECO:0008006" key="6">
    <source>
        <dbReference type="Google" id="ProtNLM"/>
    </source>
</evidence>
<dbReference type="Pfam" id="PF09728">
    <property type="entry name" value="Taxilin"/>
    <property type="match status" value="1"/>
</dbReference>
<dbReference type="PANTHER" id="PTHR16127:SF10">
    <property type="entry name" value="BETA-TAXILIN"/>
    <property type="match status" value="1"/>
</dbReference>
<feature type="coiled-coil region" evidence="2">
    <location>
        <begin position="324"/>
        <end position="407"/>
    </location>
</feature>
<proteinExistence type="inferred from homology"/>
<reference evidence="4" key="2">
    <citation type="submission" date="2025-08" db="UniProtKB">
        <authorList>
            <consortium name="Ensembl"/>
        </authorList>
    </citation>
    <scope>IDENTIFICATION</scope>
</reference>
<feature type="coiled-coil region" evidence="2">
    <location>
        <begin position="197"/>
        <end position="277"/>
    </location>
</feature>
<evidence type="ECO:0000256" key="2">
    <source>
        <dbReference type="SAM" id="Coils"/>
    </source>
</evidence>
<dbReference type="OMA" id="EQQCIIL"/>
<accession>A0A3B4D9Q1</accession>